<protein>
    <submittedName>
        <fullName evidence="5">MBL fold metallo-hydrolase</fullName>
    </submittedName>
</protein>
<dbReference type="SMART" id="SM00849">
    <property type="entry name" value="Lactamase_B"/>
    <property type="match status" value="1"/>
</dbReference>
<dbReference type="CDD" id="cd16295">
    <property type="entry name" value="TTHA0252-CPSF-like_MBL-fold"/>
    <property type="match status" value="1"/>
</dbReference>
<reference evidence="5 6" key="1">
    <citation type="submission" date="2018-07" db="EMBL/GenBank/DDBJ databases">
        <title>Genomic and Epidemiologic Investigation of an Indolent Hospital Outbreak.</title>
        <authorList>
            <person name="Johnson R.C."/>
            <person name="Deming C."/>
            <person name="Conlan S."/>
            <person name="Zellmer C.J."/>
            <person name="Michelin A.V."/>
            <person name="Lee-Lin S."/>
            <person name="Thomas P.J."/>
            <person name="Park M."/>
            <person name="Weingarten R.A."/>
            <person name="Less J."/>
            <person name="Dekker J.P."/>
            <person name="Frank K.M."/>
            <person name="Musser K.A."/>
            <person name="Mcquiston J.R."/>
            <person name="Henderson D.K."/>
            <person name="Lau A.F."/>
            <person name="Palmore T.N."/>
            <person name="Segre J.A."/>
        </authorList>
    </citation>
    <scope>NUCLEOTIDE SEQUENCE [LARGE SCALE GENOMIC DNA]</scope>
    <source>
        <strain evidence="5 6">SK-CDC1_0717</strain>
    </source>
</reference>
<dbReference type="SUPFAM" id="SSF56281">
    <property type="entry name" value="Metallo-hydrolase/oxidoreductase"/>
    <property type="match status" value="1"/>
</dbReference>
<feature type="compositionally biased region" description="Basic and acidic residues" evidence="2">
    <location>
        <begin position="547"/>
        <end position="564"/>
    </location>
</feature>
<dbReference type="PANTHER" id="PTHR11203">
    <property type="entry name" value="CLEAVAGE AND POLYADENYLATION SPECIFICITY FACTOR FAMILY MEMBER"/>
    <property type="match status" value="1"/>
</dbReference>
<dbReference type="InterPro" id="IPR036866">
    <property type="entry name" value="RibonucZ/Hydroxyglut_hydro"/>
</dbReference>
<evidence type="ECO:0000313" key="6">
    <source>
        <dbReference type="Proteomes" id="UP000287746"/>
    </source>
</evidence>
<dbReference type="PANTHER" id="PTHR11203:SF37">
    <property type="entry name" value="INTEGRATOR COMPLEX SUBUNIT 11"/>
    <property type="match status" value="1"/>
</dbReference>
<evidence type="ECO:0000313" key="5">
    <source>
        <dbReference type="EMBL" id="RSY77901.1"/>
    </source>
</evidence>
<dbReference type="GO" id="GO:0004521">
    <property type="term" value="F:RNA endonuclease activity"/>
    <property type="evidence" value="ECO:0007669"/>
    <property type="project" value="TreeGrafter"/>
</dbReference>
<dbReference type="Gene3D" id="3.40.50.10890">
    <property type="match status" value="1"/>
</dbReference>
<evidence type="ECO:0000259" key="3">
    <source>
        <dbReference type="SMART" id="SM00849"/>
    </source>
</evidence>
<organism evidence="5 6">
    <name type="scientific">Sphingomonas koreensis</name>
    <dbReference type="NCBI Taxonomy" id="93064"/>
    <lineage>
        <taxon>Bacteria</taxon>
        <taxon>Pseudomonadati</taxon>
        <taxon>Pseudomonadota</taxon>
        <taxon>Alphaproteobacteria</taxon>
        <taxon>Sphingomonadales</taxon>
        <taxon>Sphingomonadaceae</taxon>
        <taxon>Sphingomonas</taxon>
    </lineage>
</organism>
<dbReference type="Pfam" id="PF10996">
    <property type="entry name" value="Beta-Casp"/>
    <property type="match status" value="1"/>
</dbReference>
<dbReference type="Pfam" id="PF07521">
    <property type="entry name" value="RMMBL"/>
    <property type="match status" value="1"/>
</dbReference>
<accession>A0A430FYM3</accession>
<dbReference type="Pfam" id="PF00753">
    <property type="entry name" value="Lactamase_B"/>
    <property type="match status" value="1"/>
</dbReference>
<evidence type="ECO:0000256" key="2">
    <source>
        <dbReference type="SAM" id="MobiDB-lite"/>
    </source>
</evidence>
<dbReference type="Proteomes" id="UP000287746">
    <property type="component" value="Unassembled WGS sequence"/>
</dbReference>
<feature type="domain" description="Metallo-beta-lactamase" evidence="3">
    <location>
        <begin position="33"/>
        <end position="257"/>
    </location>
</feature>
<dbReference type="EMBL" id="QQYZ01000027">
    <property type="protein sequence ID" value="RSY77901.1"/>
    <property type="molecule type" value="Genomic_DNA"/>
</dbReference>
<keyword evidence="1 5" id="KW-0378">Hydrolase</keyword>
<dbReference type="SMART" id="SM01027">
    <property type="entry name" value="Beta-Casp"/>
    <property type="match status" value="1"/>
</dbReference>
<dbReference type="GO" id="GO:0016787">
    <property type="term" value="F:hydrolase activity"/>
    <property type="evidence" value="ECO:0007669"/>
    <property type="project" value="UniProtKB-KW"/>
</dbReference>
<dbReference type="AlphaFoldDB" id="A0A430FYM3"/>
<dbReference type="Gene3D" id="3.60.15.10">
    <property type="entry name" value="Ribonuclease Z/Hydroxyacylglutathione hydrolase-like"/>
    <property type="match status" value="1"/>
</dbReference>
<feature type="domain" description="Beta-Casp" evidence="4">
    <location>
        <begin position="271"/>
        <end position="387"/>
    </location>
</feature>
<feature type="region of interest" description="Disordered" evidence="2">
    <location>
        <begin position="540"/>
        <end position="564"/>
    </location>
</feature>
<proteinExistence type="predicted"/>
<dbReference type="InterPro" id="IPR011108">
    <property type="entry name" value="RMMBL"/>
</dbReference>
<dbReference type="InterPro" id="IPR050698">
    <property type="entry name" value="MBL"/>
</dbReference>
<dbReference type="InterPro" id="IPR001279">
    <property type="entry name" value="Metallo-B-lactamas"/>
</dbReference>
<evidence type="ECO:0000259" key="4">
    <source>
        <dbReference type="SMART" id="SM01027"/>
    </source>
</evidence>
<gene>
    <name evidence="5" type="ORF">DAH66_19570</name>
</gene>
<comment type="caution">
    <text evidence="5">The sequence shown here is derived from an EMBL/GenBank/DDBJ whole genome shotgun (WGS) entry which is preliminary data.</text>
</comment>
<sequence>MQPSMPGATQARRLTGPHMSLELTFHGAAGTVTGSCMELSSERHRVLIDCGLYQGSRSLEALNYEPLSFDPAELDLVILTHAHLDHSGRLPLLVREGLTAPVWCAPPNRQLLGPLLADAANLQAADAERRNERPDRTGLPPFEPLYDFDDVERLIGQVKGLAIGKWVEPLPGVSLRFWDAHHILGAASVELRIDGQSLLFSGDIGPGAATISGPSAPAGGWDHVICEATYGNRDRTIPTIGQRRELLAREIEAALGHGGNLVIPAFALERTQVLIEDIVAGFDAGRIAPVPVFVDAPLADRVTQAYRRFQVPPHGGPSPFDHPEVRFTRSVEESKSLNRLSGAIIIAGSGMCTGGRVRHHLLRNLPRGDSTILLVGYQARGTLGAVLAAGATAVRISGADVPVRARLRTIDAYSAHADRDGLLRWLTKRAPVRGTIFLDHGEQPALVQLVRDAAAIPGLPQPLAPLLGEQFRLEAGEPARRIRGARPDAATLLAPDDWRNRYAAFIAKLEARLLALPSDAERRTALDAADQAIAAVGRSPLRRALPRARDPRSERRPAEDARAE</sequence>
<evidence type="ECO:0000256" key="1">
    <source>
        <dbReference type="ARBA" id="ARBA00022801"/>
    </source>
</evidence>
<name>A0A430FYM3_9SPHN</name>
<dbReference type="InterPro" id="IPR022712">
    <property type="entry name" value="Beta_Casp"/>
</dbReference>